<protein>
    <recommendedName>
        <fullName evidence="7">TLC domain-containing protein</fullName>
    </recommendedName>
</protein>
<dbReference type="PANTHER" id="PTHR32027">
    <property type="entry name" value="CYTOSINE DEAMINASE"/>
    <property type="match status" value="1"/>
</dbReference>
<evidence type="ECO:0000259" key="7">
    <source>
        <dbReference type="PROSITE" id="PS50922"/>
    </source>
</evidence>
<dbReference type="GO" id="GO:0016814">
    <property type="term" value="F:hydrolase activity, acting on carbon-nitrogen (but not peptide) bonds, in cyclic amidines"/>
    <property type="evidence" value="ECO:0007669"/>
    <property type="project" value="TreeGrafter"/>
</dbReference>
<dbReference type="EMBL" id="CAJVRM010000203">
    <property type="protein sequence ID" value="CAG8977085.1"/>
    <property type="molecule type" value="Genomic_DNA"/>
</dbReference>
<organism evidence="8 9">
    <name type="scientific">Hymenoscyphus albidus</name>
    <dbReference type="NCBI Taxonomy" id="595503"/>
    <lineage>
        <taxon>Eukaryota</taxon>
        <taxon>Fungi</taxon>
        <taxon>Dikarya</taxon>
        <taxon>Ascomycota</taxon>
        <taxon>Pezizomycotina</taxon>
        <taxon>Leotiomycetes</taxon>
        <taxon>Helotiales</taxon>
        <taxon>Helotiaceae</taxon>
        <taxon>Hymenoscyphus</taxon>
    </lineage>
</organism>
<dbReference type="InterPro" id="IPR052349">
    <property type="entry name" value="Metallo-hydrolase_Enzymes"/>
</dbReference>
<dbReference type="PANTHER" id="PTHR32027:SF0">
    <property type="entry name" value="CYTOSINE DEAMINASE"/>
    <property type="match status" value="1"/>
</dbReference>
<feature type="transmembrane region" description="Helical" evidence="6">
    <location>
        <begin position="570"/>
        <end position="588"/>
    </location>
</feature>
<accession>A0A9N9Q2D1</accession>
<evidence type="ECO:0000256" key="4">
    <source>
        <dbReference type="ARBA" id="ARBA00023136"/>
    </source>
</evidence>
<dbReference type="PROSITE" id="PS50922">
    <property type="entry name" value="TLC"/>
    <property type="match status" value="1"/>
</dbReference>
<dbReference type="InterPro" id="IPR006634">
    <property type="entry name" value="TLC-dom"/>
</dbReference>
<name>A0A9N9Q2D1_9HELO</name>
<feature type="transmembrane region" description="Helical" evidence="6">
    <location>
        <begin position="505"/>
        <end position="524"/>
    </location>
</feature>
<comment type="caution">
    <text evidence="8">The sequence shown here is derived from an EMBL/GenBank/DDBJ whole genome shotgun (WGS) entry which is preliminary data.</text>
</comment>
<evidence type="ECO:0000256" key="6">
    <source>
        <dbReference type="SAM" id="Phobius"/>
    </source>
</evidence>
<feature type="transmembrane region" description="Helical" evidence="6">
    <location>
        <begin position="465"/>
        <end position="484"/>
    </location>
</feature>
<reference evidence="8" key="1">
    <citation type="submission" date="2021-07" db="EMBL/GenBank/DDBJ databases">
        <authorList>
            <person name="Durling M."/>
        </authorList>
    </citation>
    <scope>NUCLEOTIDE SEQUENCE</scope>
</reference>
<feature type="transmembrane region" description="Helical" evidence="6">
    <location>
        <begin position="594"/>
        <end position="617"/>
    </location>
</feature>
<evidence type="ECO:0000313" key="8">
    <source>
        <dbReference type="EMBL" id="CAG8977085.1"/>
    </source>
</evidence>
<dbReference type="Pfam" id="PF03798">
    <property type="entry name" value="TRAM_LAG1_CLN8"/>
    <property type="match status" value="1"/>
</dbReference>
<evidence type="ECO:0000256" key="5">
    <source>
        <dbReference type="PROSITE-ProRule" id="PRU00205"/>
    </source>
</evidence>
<gene>
    <name evidence="8" type="ORF">HYALB_00005793</name>
</gene>
<dbReference type="Gene3D" id="3.20.20.140">
    <property type="entry name" value="Metal-dependent hydrolases"/>
    <property type="match status" value="1"/>
</dbReference>
<evidence type="ECO:0000256" key="3">
    <source>
        <dbReference type="ARBA" id="ARBA00022989"/>
    </source>
</evidence>
<evidence type="ECO:0000256" key="2">
    <source>
        <dbReference type="ARBA" id="ARBA00022692"/>
    </source>
</evidence>
<feature type="domain" description="TLC" evidence="7">
    <location>
        <begin position="498"/>
        <end position="743"/>
    </location>
</feature>
<keyword evidence="9" id="KW-1185">Reference proteome</keyword>
<dbReference type="GO" id="GO:0016020">
    <property type="term" value="C:membrane"/>
    <property type="evidence" value="ECO:0007669"/>
    <property type="project" value="UniProtKB-SubCell"/>
</dbReference>
<sequence>MRSQEIKPILRLNGVYMANKPPNTRWDICCHDGNIQSIVESTQDLNSVGTRFVAPGLCHPHIHLDKCFLLSHPKYSDLQTKRGDFAEAMKLTSEAKARFEHDDLMERGQALIEESVKFGVTHMRAFVEVDPAVGMKCLDAGLALKKQFSDTCYIQICVFAQDPIFSGKNGGEEMLQLLNSAAAKAGVEVFGSTPYVEDTKEHQKQNIRWATMIAQKHRLNLDFHLDYNLDSEESSMVPCVLEQLRKEQWPSTLGTSDSRTVVLGHCTRLTPFSDSEWLDLRKEIGDFPISFVGLPTSDLFMMGRPKEGSDSGERVRGTLQIPQLIKQYGLNAAIGTNNVGNAFTPHGSCDPLILAGLGVGIYQAGTKDDAGLLLQCVTSRARNVIGLNSSKANDMALLVGSPADLEVFGHESKASSRSFRARKTTQDIVNDAGYERTIIFQGKMAIQPFADYTGLVTLPLHIHEVLGSFLAYYFINVAVAPWISRKLFPVKYAKLSPDRKINWDVHVVSLCQSTVINVLALWVMHADEERKNMNALERVWGYTGAAGMIQGMAAGYFLWDLVVTLQNVRLFGLGMLAHAMSALIVFSFGFRPFVNFYGCTFILYELSSPLLNFHWFFDKLDMTGSKAQLYNGIMLLATFFSCRLVWGTYQSVRVYQDVWAAVHHQSAAASIHLDALNNGTAAGLDAATGHSAAPIHSEMMRFAGEEYVPLWLAFTYLGSNIILNTLNFYWFGKMIETVRKRFQPPKEERRKLKTSARSTANGKVKIDLDETDVRRRNVGKEEPIAIEAIS</sequence>
<dbReference type="Proteomes" id="UP000701801">
    <property type="component" value="Unassembled WGS sequence"/>
</dbReference>
<feature type="transmembrane region" description="Helical" evidence="6">
    <location>
        <begin position="539"/>
        <end position="558"/>
    </location>
</feature>
<proteinExistence type="predicted"/>
<feature type="transmembrane region" description="Helical" evidence="6">
    <location>
        <begin position="708"/>
        <end position="731"/>
    </location>
</feature>
<keyword evidence="2 5" id="KW-0812">Transmembrane</keyword>
<keyword evidence="4 5" id="KW-0472">Membrane</keyword>
<dbReference type="SMART" id="SM00724">
    <property type="entry name" value="TLC"/>
    <property type="match status" value="1"/>
</dbReference>
<dbReference type="SUPFAM" id="SSF51556">
    <property type="entry name" value="Metallo-dependent hydrolases"/>
    <property type="match status" value="1"/>
</dbReference>
<dbReference type="InterPro" id="IPR032466">
    <property type="entry name" value="Metal_Hydrolase"/>
</dbReference>
<dbReference type="OrthoDB" id="10266980at2759"/>
<evidence type="ECO:0000256" key="1">
    <source>
        <dbReference type="ARBA" id="ARBA00004141"/>
    </source>
</evidence>
<feature type="transmembrane region" description="Helical" evidence="6">
    <location>
        <begin position="629"/>
        <end position="649"/>
    </location>
</feature>
<comment type="subcellular location">
    <subcellularLocation>
        <location evidence="1">Membrane</location>
        <topology evidence="1">Multi-pass membrane protein</topology>
    </subcellularLocation>
</comment>
<keyword evidence="3 6" id="KW-1133">Transmembrane helix</keyword>
<evidence type="ECO:0000313" key="9">
    <source>
        <dbReference type="Proteomes" id="UP000701801"/>
    </source>
</evidence>
<dbReference type="AlphaFoldDB" id="A0A9N9Q2D1"/>